<sequence>AESHTQRRHAGREREDGDRRGQPLLPAGVRQQGPLQGERHEHALPLEGGRQPPERRGGRDPRRGRGLVLPGAHAGGREHKGSRRLLRQQGGGRRL</sequence>
<name>A0A6J4SUZ0_9ACTN</name>
<dbReference type="AlphaFoldDB" id="A0A6J4SUZ0"/>
<feature type="compositionally biased region" description="Basic and acidic residues" evidence="1">
    <location>
        <begin position="52"/>
        <end position="63"/>
    </location>
</feature>
<feature type="compositionally biased region" description="Basic residues" evidence="1">
    <location>
        <begin position="1"/>
        <end position="11"/>
    </location>
</feature>
<feature type="compositionally biased region" description="Basic and acidic residues" evidence="1">
    <location>
        <begin position="12"/>
        <end position="21"/>
    </location>
</feature>
<protein>
    <submittedName>
        <fullName evidence="2">Uncharacterized protein</fullName>
    </submittedName>
</protein>
<gene>
    <name evidence="2" type="ORF">AVDCRST_MAG05-2728</name>
</gene>
<feature type="non-terminal residue" evidence="2">
    <location>
        <position position="95"/>
    </location>
</feature>
<reference evidence="2" key="1">
    <citation type="submission" date="2020-02" db="EMBL/GenBank/DDBJ databases">
        <authorList>
            <person name="Meier V. D."/>
        </authorList>
    </citation>
    <scope>NUCLEOTIDE SEQUENCE</scope>
    <source>
        <strain evidence="2">AVDCRST_MAG05</strain>
    </source>
</reference>
<feature type="region of interest" description="Disordered" evidence="1">
    <location>
        <begin position="1"/>
        <end position="95"/>
    </location>
</feature>
<dbReference type="EMBL" id="CADCVM010000300">
    <property type="protein sequence ID" value="CAA9505979.1"/>
    <property type="molecule type" value="Genomic_DNA"/>
</dbReference>
<organism evidence="2">
    <name type="scientific">uncultured Rubrobacteraceae bacterium</name>
    <dbReference type="NCBI Taxonomy" id="349277"/>
    <lineage>
        <taxon>Bacteria</taxon>
        <taxon>Bacillati</taxon>
        <taxon>Actinomycetota</taxon>
        <taxon>Rubrobacteria</taxon>
        <taxon>Rubrobacterales</taxon>
        <taxon>Rubrobacteraceae</taxon>
        <taxon>environmental samples</taxon>
    </lineage>
</organism>
<evidence type="ECO:0000256" key="1">
    <source>
        <dbReference type="SAM" id="MobiDB-lite"/>
    </source>
</evidence>
<evidence type="ECO:0000313" key="2">
    <source>
        <dbReference type="EMBL" id="CAA9505979.1"/>
    </source>
</evidence>
<proteinExistence type="predicted"/>
<feature type="non-terminal residue" evidence="2">
    <location>
        <position position="1"/>
    </location>
</feature>
<accession>A0A6J4SUZ0</accession>